<feature type="transmembrane region" description="Helical" evidence="12">
    <location>
        <begin position="6"/>
        <end position="31"/>
    </location>
</feature>
<keyword evidence="16" id="KW-1185">Reference proteome</keyword>
<dbReference type="AlphaFoldDB" id="A0A7D7QGG2"/>
<feature type="transmembrane region" description="Helical" evidence="12">
    <location>
        <begin position="120"/>
        <end position="138"/>
    </location>
</feature>
<dbReference type="Pfam" id="PF03471">
    <property type="entry name" value="CorC_HlyC"/>
    <property type="match status" value="1"/>
</dbReference>
<comment type="similarity">
    <text evidence="2">Belongs to the UPF0053 family.</text>
</comment>
<dbReference type="Proteomes" id="UP000515663">
    <property type="component" value="Chromosome"/>
</dbReference>
<evidence type="ECO:0000256" key="9">
    <source>
        <dbReference type="PROSITE-ProRule" id="PRU00703"/>
    </source>
</evidence>
<evidence type="ECO:0000256" key="3">
    <source>
        <dbReference type="ARBA" id="ARBA00022475"/>
    </source>
</evidence>
<feature type="transmembrane region" description="Helical" evidence="12">
    <location>
        <begin position="86"/>
        <end position="108"/>
    </location>
</feature>
<keyword evidence="3" id="KW-1003">Cell membrane</keyword>
<accession>A0A7D7QGG2</accession>
<evidence type="ECO:0000256" key="7">
    <source>
        <dbReference type="ARBA" id="ARBA00023122"/>
    </source>
</evidence>
<dbReference type="PANTHER" id="PTHR22777:SF32">
    <property type="entry name" value="UPF0053 INNER MEMBRANE PROTEIN YFJD"/>
    <property type="match status" value="1"/>
</dbReference>
<feature type="compositionally biased region" description="Basic and acidic residues" evidence="11">
    <location>
        <begin position="450"/>
        <end position="482"/>
    </location>
</feature>
<feature type="domain" description="CBS" evidence="13">
    <location>
        <begin position="205"/>
        <end position="265"/>
    </location>
</feature>
<feature type="compositionally biased region" description="Basic and acidic residues" evidence="11">
    <location>
        <begin position="491"/>
        <end position="502"/>
    </location>
</feature>
<evidence type="ECO:0000256" key="2">
    <source>
        <dbReference type="ARBA" id="ARBA00006337"/>
    </source>
</evidence>
<dbReference type="PANTHER" id="PTHR22777">
    <property type="entry name" value="HEMOLYSIN-RELATED"/>
    <property type="match status" value="1"/>
</dbReference>
<evidence type="ECO:0000259" key="13">
    <source>
        <dbReference type="PROSITE" id="PS51371"/>
    </source>
</evidence>
<evidence type="ECO:0000256" key="6">
    <source>
        <dbReference type="ARBA" id="ARBA00022989"/>
    </source>
</evidence>
<dbReference type="InterPro" id="IPR000644">
    <property type="entry name" value="CBS_dom"/>
</dbReference>
<feature type="domain" description="CBS" evidence="13">
    <location>
        <begin position="273"/>
        <end position="330"/>
    </location>
</feature>
<dbReference type="EMBL" id="CP059491">
    <property type="protein sequence ID" value="QMT00284.1"/>
    <property type="molecule type" value="Genomic_DNA"/>
</dbReference>
<dbReference type="InterPro" id="IPR036318">
    <property type="entry name" value="FAD-bd_PCMH-like_sf"/>
</dbReference>
<dbReference type="InterPro" id="IPR044751">
    <property type="entry name" value="Ion_transp-like_CBS"/>
</dbReference>
<evidence type="ECO:0000259" key="14">
    <source>
        <dbReference type="PROSITE" id="PS51846"/>
    </source>
</evidence>
<dbReference type="SMART" id="SM00116">
    <property type="entry name" value="CBS"/>
    <property type="match status" value="2"/>
</dbReference>
<feature type="compositionally biased region" description="Basic and acidic residues" evidence="11">
    <location>
        <begin position="425"/>
        <end position="436"/>
    </location>
</feature>
<dbReference type="Gene3D" id="3.10.580.10">
    <property type="entry name" value="CBS-domain"/>
    <property type="match status" value="1"/>
</dbReference>
<dbReference type="PROSITE" id="PS51846">
    <property type="entry name" value="CNNM"/>
    <property type="match status" value="1"/>
</dbReference>
<organism evidence="15 16">
    <name type="scientific">Gordonia jinghuaiqii</name>
    <dbReference type="NCBI Taxonomy" id="2758710"/>
    <lineage>
        <taxon>Bacteria</taxon>
        <taxon>Bacillati</taxon>
        <taxon>Actinomycetota</taxon>
        <taxon>Actinomycetes</taxon>
        <taxon>Mycobacteriales</taxon>
        <taxon>Gordoniaceae</taxon>
        <taxon>Gordonia</taxon>
    </lineage>
</organism>
<proteinExistence type="inferred from homology"/>
<dbReference type="CDD" id="cd04590">
    <property type="entry name" value="CBS_pair_CorC_HlyC_assoc"/>
    <property type="match status" value="1"/>
</dbReference>
<evidence type="ECO:0000313" key="15">
    <source>
        <dbReference type="EMBL" id="QMT00284.1"/>
    </source>
</evidence>
<evidence type="ECO:0000256" key="12">
    <source>
        <dbReference type="SAM" id="Phobius"/>
    </source>
</evidence>
<feature type="region of interest" description="Disordered" evidence="11">
    <location>
        <begin position="411"/>
        <end position="511"/>
    </location>
</feature>
<keyword evidence="6 10" id="KW-1133">Transmembrane helix</keyword>
<evidence type="ECO:0000256" key="11">
    <source>
        <dbReference type="SAM" id="MobiDB-lite"/>
    </source>
</evidence>
<keyword evidence="4 10" id="KW-0812">Transmembrane</keyword>
<evidence type="ECO:0000256" key="5">
    <source>
        <dbReference type="ARBA" id="ARBA00022737"/>
    </source>
</evidence>
<keyword evidence="7 9" id="KW-0129">CBS domain</keyword>
<dbReference type="RefSeq" id="WP_219849477.1">
    <property type="nucleotide sequence ID" value="NZ_CP059491.1"/>
</dbReference>
<name>A0A7D7QGG2_9ACTN</name>
<dbReference type="SMART" id="SM01091">
    <property type="entry name" value="CorC_HlyC"/>
    <property type="match status" value="1"/>
</dbReference>
<dbReference type="InterPro" id="IPR002550">
    <property type="entry name" value="CNNM"/>
</dbReference>
<evidence type="ECO:0000256" key="4">
    <source>
        <dbReference type="ARBA" id="ARBA00022692"/>
    </source>
</evidence>
<evidence type="ECO:0000256" key="10">
    <source>
        <dbReference type="PROSITE-ProRule" id="PRU01193"/>
    </source>
</evidence>
<dbReference type="Pfam" id="PF01595">
    <property type="entry name" value="CNNM"/>
    <property type="match status" value="1"/>
</dbReference>
<comment type="subcellular location">
    <subcellularLocation>
        <location evidence="1">Cell membrane</location>
        <topology evidence="1">Multi-pass membrane protein</topology>
    </subcellularLocation>
</comment>
<gene>
    <name evidence="15" type="ORF">H1R19_15315</name>
</gene>
<dbReference type="KEGG" id="gji:H1R19_15315"/>
<dbReference type="PROSITE" id="PS51371">
    <property type="entry name" value="CBS"/>
    <property type="match status" value="2"/>
</dbReference>
<dbReference type="SUPFAM" id="SSF54631">
    <property type="entry name" value="CBS-domain pair"/>
    <property type="match status" value="1"/>
</dbReference>
<dbReference type="InterPro" id="IPR046342">
    <property type="entry name" value="CBS_dom_sf"/>
</dbReference>
<protein>
    <submittedName>
        <fullName evidence="15">DUF21 domain-containing protein</fullName>
    </submittedName>
</protein>
<evidence type="ECO:0000313" key="16">
    <source>
        <dbReference type="Proteomes" id="UP000515663"/>
    </source>
</evidence>
<sequence>MPADYWFIVAAVVLIGIGGVFAAVDTAVSTVSNARVDDMVREGRAGARRLAIILDARATYVGLVVLLRVSCETAAVALITVATTRLIGVGGGLVVAIAAMAVISYVAIGVGPRTLGRQHAYTIALASSHLLSALGVLLKPLTRLLILIGNALTPGRGYRNGPFATEIELREVVDLAEASGVVAADERRMIHSVFDLGDTSAREVMVPRPEMVWIEADKTALQATNLATRSGHSRIPVIGENTDDVLGIVYLKDVVARTVARRIDPATLRVVDVMRDAEFIPDSKPLDKVLADMQRARNHMAMLVDEYGGIAGLVTIEDVLEEIVGEITDEYDTDEVAPVEDLGDGSFRVSARLPVEDLGELFDVEIDEEEVETVGGLVGLELGRVPLPGARVKSHGLQLVAEGGPNRQGRQRIITVLVTRVPGAETDRRSDRDDTSNGRGHSGRPHGRHDRTAGREHEEERVRADRTDPGTPDHDGPDRNGPDRNGSNRNGSDRNGSDRRSAEQPTARMNQ</sequence>
<dbReference type="Gene3D" id="3.30.465.10">
    <property type="match status" value="1"/>
</dbReference>
<keyword evidence="8 10" id="KW-0472">Membrane</keyword>
<reference evidence="16" key="1">
    <citation type="submission" date="2020-07" db="EMBL/GenBank/DDBJ databases">
        <title>novel species isolated from the respiratory tract of Marmot.</title>
        <authorList>
            <person name="Zhang G."/>
        </authorList>
    </citation>
    <scope>NUCLEOTIDE SEQUENCE [LARGE SCALE GENOMIC DNA]</scope>
    <source>
        <strain evidence="16">686</strain>
    </source>
</reference>
<dbReference type="InterPro" id="IPR016169">
    <property type="entry name" value="FAD-bd_PCMH_sub2"/>
</dbReference>
<dbReference type="Pfam" id="PF00571">
    <property type="entry name" value="CBS"/>
    <property type="match status" value="2"/>
</dbReference>
<feature type="transmembrane region" description="Helical" evidence="12">
    <location>
        <begin position="58"/>
        <end position="80"/>
    </location>
</feature>
<evidence type="ECO:0000256" key="8">
    <source>
        <dbReference type="ARBA" id="ARBA00023136"/>
    </source>
</evidence>
<dbReference type="GO" id="GO:0005886">
    <property type="term" value="C:plasma membrane"/>
    <property type="evidence" value="ECO:0007669"/>
    <property type="project" value="UniProtKB-SubCell"/>
</dbReference>
<dbReference type="GO" id="GO:0050660">
    <property type="term" value="F:flavin adenine dinucleotide binding"/>
    <property type="evidence" value="ECO:0007669"/>
    <property type="project" value="InterPro"/>
</dbReference>
<keyword evidence="5" id="KW-0677">Repeat</keyword>
<dbReference type="InterPro" id="IPR005170">
    <property type="entry name" value="Transptr-assoc_dom"/>
</dbReference>
<feature type="domain" description="CNNM transmembrane" evidence="14">
    <location>
        <begin position="1"/>
        <end position="186"/>
    </location>
</feature>
<evidence type="ECO:0000256" key="1">
    <source>
        <dbReference type="ARBA" id="ARBA00004651"/>
    </source>
</evidence>
<dbReference type="SUPFAM" id="SSF56176">
    <property type="entry name" value="FAD-binding/transporter-associated domain-like"/>
    <property type="match status" value="1"/>
</dbReference>
<dbReference type="FunFam" id="3.10.580.10:FF:000002">
    <property type="entry name" value="Magnesium/cobalt efflux protein CorC"/>
    <property type="match status" value="1"/>
</dbReference>